<accession>A0ABY7AZ36</accession>
<dbReference type="Pfam" id="PF12728">
    <property type="entry name" value="HTH_17"/>
    <property type="match status" value="1"/>
</dbReference>
<name>A0ABY7AZ36_9PSEU</name>
<protein>
    <submittedName>
        <fullName evidence="2">Helix-turn-helix domain-containing protein</fullName>
    </submittedName>
</protein>
<reference evidence="2" key="1">
    <citation type="submission" date="2022-11" db="EMBL/GenBank/DDBJ databases">
        <authorList>
            <person name="Mo P."/>
        </authorList>
    </citation>
    <scope>NUCLEOTIDE SEQUENCE</scope>
    <source>
        <strain evidence="2">HUAS 11-8</strain>
    </source>
</reference>
<dbReference type="InterPro" id="IPR041657">
    <property type="entry name" value="HTH_17"/>
</dbReference>
<dbReference type="Gene3D" id="1.10.10.10">
    <property type="entry name" value="Winged helix-like DNA-binding domain superfamily/Winged helix DNA-binding domain"/>
    <property type="match status" value="1"/>
</dbReference>
<dbReference type="InterPro" id="IPR036388">
    <property type="entry name" value="WH-like_DNA-bd_sf"/>
</dbReference>
<sequence length="67" mass="7556">MKNTTPTARLMSRKEVAEDIGVSPATLAQWAYQGRGPKYIRVGKFAKYRWSDVESWLHQQETGGEAA</sequence>
<dbReference type="Proteomes" id="UP001163203">
    <property type="component" value="Chromosome"/>
</dbReference>
<dbReference type="InterPro" id="IPR009061">
    <property type="entry name" value="DNA-bd_dom_put_sf"/>
</dbReference>
<dbReference type="EMBL" id="CP113836">
    <property type="protein sequence ID" value="WAL64464.1"/>
    <property type="molecule type" value="Genomic_DNA"/>
</dbReference>
<keyword evidence="3" id="KW-1185">Reference proteome</keyword>
<evidence type="ECO:0000313" key="3">
    <source>
        <dbReference type="Proteomes" id="UP001163203"/>
    </source>
</evidence>
<evidence type="ECO:0000313" key="2">
    <source>
        <dbReference type="EMBL" id="WAL64464.1"/>
    </source>
</evidence>
<gene>
    <name evidence="2" type="ORF">ORV05_26330</name>
</gene>
<organism evidence="2 3">
    <name type="scientific">Amycolatopsis cynarae</name>
    <dbReference type="NCBI Taxonomy" id="2995223"/>
    <lineage>
        <taxon>Bacteria</taxon>
        <taxon>Bacillati</taxon>
        <taxon>Actinomycetota</taxon>
        <taxon>Actinomycetes</taxon>
        <taxon>Pseudonocardiales</taxon>
        <taxon>Pseudonocardiaceae</taxon>
        <taxon>Amycolatopsis</taxon>
    </lineage>
</organism>
<dbReference type="CDD" id="cd00093">
    <property type="entry name" value="HTH_XRE"/>
    <property type="match status" value="1"/>
</dbReference>
<feature type="domain" description="Helix-turn-helix" evidence="1">
    <location>
        <begin position="10"/>
        <end position="60"/>
    </location>
</feature>
<dbReference type="SUPFAM" id="SSF46955">
    <property type="entry name" value="Putative DNA-binding domain"/>
    <property type="match status" value="1"/>
</dbReference>
<dbReference type="InterPro" id="IPR001387">
    <property type="entry name" value="Cro/C1-type_HTH"/>
</dbReference>
<evidence type="ECO:0000259" key="1">
    <source>
        <dbReference type="Pfam" id="PF12728"/>
    </source>
</evidence>
<dbReference type="RefSeq" id="WP_268754690.1">
    <property type="nucleotide sequence ID" value="NZ_CP113836.1"/>
</dbReference>
<proteinExistence type="predicted"/>